<evidence type="ECO:0000259" key="1">
    <source>
        <dbReference type="Pfam" id="PF08522"/>
    </source>
</evidence>
<keyword evidence="3" id="KW-1185">Reference proteome</keyword>
<dbReference type="InterPro" id="IPR013320">
    <property type="entry name" value="ConA-like_dom_sf"/>
</dbReference>
<dbReference type="GO" id="GO:0005975">
    <property type="term" value="P:carbohydrate metabolic process"/>
    <property type="evidence" value="ECO:0007669"/>
    <property type="project" value="UniProtKB-ARBA"/>
</dbReference>
<dbReference type="KEGG" id="bfc:BacF7301_17355"/>
<dbReference type="EMBL" id="CP050831">
    <property type="protein sequence ID" value="QIU97548.1"/>
    <property type="molecule type" value="Genomic_DNA"/>
</dbReference>
<dbReference type="Gene3D" id="2.60.120.200">
    <property type="match status" value="1"/>
</dbReference>
<sequence>MVLGGLTIVQMACENAENAVIGNLIYINEASAAKTKEVTMQDETTRASITVRLAKTMGQDVTAELFLDKAALDAYNKKNETSYKLPEVKYISFPEKVTITAGSISAEPVNIDIKTFETEGAQYAIPISIKNADGIDRTESSSSFLVVLVKPLKQLVPKFHPYNSMQAAPGESWGMILPNYTLEWWCKMSDFSINNQAIFNSGGSTELYIRFGDVVYSSGGRNLYNFLQIKTMGAQFDTGDPTAGNGLEANEWYHFAVTYDAATGTSLLYKNGTQIASLVTATGQPMIIDKLQMFSSTEFRDACDMCQVRLWKVTRSANQIRKGMYSEVEYTNTDLILYLPMNDGEGATTLRDVTGNGHDVEIGNLKPSSPNHADVTWETYTFALNN</sequence>
<gene>
    <name evidence="2" type="ORF">BacF7301_17355</name>
</gene>
<organism evidence="2 3">
    <name type="scientific">Bacteroides faecium</name>
    <dbReference type="NCBI Taxonomy" id="2715212"/>
    <lineage>
        <taxon>Bacteria</taxon>
        <taxon>Pseudomonadati</taxon>
        <taxon>Bacteroidota</taxon>
        <taxon>Bacteroidia</taxon>
        <taxon>Bacteroidales</taxon>
        <taxon>Bacteroidaceae</taxon>
        <taxon>Bacteroides</taxon>
    </lineage>
</organism>
<dbReference type="Proteomes" id="UP000501780">
    <property type="component" value="Chromosome"/>
</dbReference>
<protein>
    <submittedName>
        <fullName evidence="2">DUF1735 domain-containing protein</fullName>
    </submittedName>
</protein>
<feature type="domain" description="BT-3987-like N-terminal" evidence="1">
    <location>
        <begin position="23"/>
        <end position="134"/>
    </location>
</feature>
<evidence type="ECO:0000313" key="2">
    <source>
        <dbReference type="EMBL" id="QIU97548.1"/>
    </source>
</evidence>
<name>A0A6H0KYK1_9BACE</name>
<reference evidence="2 3" key="1">
    <citation type="submission" date="2020-03" db="EMBL/GenBank/DDBJ databases">
        <title>Genomic analysis of Bacteroides faecium CBA7301.</title>
        <authorList>
            <person name="Kim J."/>
            <person name="Roh S.W."/>
        </authorList>
    </citation>
    <scope>NUCLEOTIDE SEQUENCE [LARGE SCALE GENOMIC DNA]</scope>
    <source>
        <strain evidence="2 3">CBA7301</strain>
    </source>
</reference>
<dbReference type="Pfam" id="PF08522">
    <property type="entry name" value="BT_3987-like_N"/>
    <property type="match status" value="1"/>
</dbReference>
<dbReference type="InterPro" id="IPR013728">
    <property type="entry name" value="BT_3987-like_N"/>
</dbReference>
<dbReference type="SUPFAM" id="SSF49899">
    <property type="entry name" value="Concanavalin A-like lectins/glucanases"/>
    <property type="match status" value="1"/>
</dbReference>
<dbReference type="GO" id="GO:0004553">
    <property type="term" value="F:hydrolase activity, hydrolyzing O-glycosyl compounds"/>
    <property type="evidence" value="ECO:0007669"/>
    <property type="project" value="UniProtKB-ARBA"/>
</dbReference>
<dbReference type="Pfam" id="PF13385">
    <property type="entry name" value="Laminin_G_3"/>
    <property type="match status" value="1"/>
</dbReference>
<dbReference type="AlphaFoldDB" id="A0A6H0KYK1"/>
<proteinExistence type="predicted"/>
<evidence type="ECO:0000313" key="3">
    <source>
        <dbReference type="Proteomes" id="UP000501780"/>
    </source>
</evidence>
<accession>A0A6H0KYK1</accession>
<dbReference type="Gene3D" id="2.60.40.1740">
    <property type="entry name" value="hypothetical protein (bacova_03559)"/>
    <property type="match status" value="1"/>
</dbReference>